<organism evidence="2 3">
    <name type="scientific">Mycena metata</name>
    <dbReference type="NCBI Taxonomy" id="1033252"/>
    <lineage>
        <taxon>Eukaryota</taxon>
        <taxon>Fungi</taxon>
        <taxon>Dikarya</taxon>
        <taxon>Basidiomycota</taxon>
        <taxon>Agaricomycotina</taxon>
        <taxon>Agaricomycetes</taxon>
        <taxon>Agaricomycetidae</taxon>
        <taxon>Agaricales</taxon>
        <taxon>Marasmiineae</taxon>
        <taxon>Mycenaceae</taxon>
        <taxon>Mycena</taxon>
    </lineage>
</organism>
<gene>
    <name evidence="2" type="ORF">B0H16DRAFT_1792984</name>
</gene>
<evidence type="ECO:0000313" key="2">
    <source>
        <dbReference type="EMBL" id="KAJ7766082.1"/>
    </source>
</evidence>
<dbReference type="EMBL" id="JARKIB010000024">
    <property type="protein sequence ID" value="KAJ7766082.1"/>
    <property type="molecule type" value="Genomic_DNA"/>
</dbReference>
<dbReference type="Proteomes" id="UP001215598">
    <property type="component" value="Unassembled WGS sequence"/>
</dbReference>
<proteinExistence type="predicted"/>
<evidence type="ECO:0000256" key="1">
    <source>
        <dbReference type="SAM" id="MobiDB-lite"/>
    </source>
</evidence>
<sequence length="286" mass="31711">MKTELSPDHPMDNAMDTLALGFEQFRRAFVQFRDELSPASIALAASEAKCRALEVKVASLEDTVIKHTETIAAANTRFAQLETRVKGERVALEKERKQLKVGQKQLAKEMVKLRKDQALVDAAQTKLLVDKRAVVTNLKRSVAEMEPGLEEQERALKKRKSDTTASTSAKVAAKEVPAVSVTAVESTRTSKALVNSNLKTPRTITYTIHDDIDCGGYVSTLLLLDHPISRHRFLITLTLSPVDFHILLLALLALSLSRFLSFFLLSTSDIILPSVKFHPCDWDATS</sequence>
<protein>
    <submittedName>
        <fullName evidence="2">Uncharacterized protein</fullName>
    </submittedName>
</protein>
<reference evidence="2" key="1">
    <citation type="submission" date="2023-03" db="EMBL/GenBank/DDBJ databases">
        <title>Massive genome expansion in bonnet fungi (Mycena s.s.) driven by repeated elements and novel gene families across ecological guilds.</title>
        <authorList>
            <consortium name="Lawrence Berkeley National Laboratory"/>
            <person name="Harder C.B."/>
            <person name="Miyauchi S."/>
            <person name="Viragh M."/>
            <person name="Kuo A."/>
            <person name="Thoen E."/>
            <person name="Andreopoulos B."/>
            <person name="Lu D."/>
            <person name="Skrede I."/>
            <person name="Drula E."/>
            <person name="Henrissat B."/>
            <person name="Morin E."/>
            <person name="Kohler A."/>
            <person name="Barry K."/>
            <person name="LaButti K."/>
            <person name="Morin E."/>
            <person name="Salamov A."/>
            <person name="Lipzen A."/>
            <person name="Mereny Z."/>
            <person name="Hegedus B."/>
            <person name="Baldrian P."/>
            <person name="Stursova M."/>
            <person name="Weitz H."/>
            <person name="Taylor A."/>
            <person name="Grigoriev I.V."/>
            <person name="Nagy L.G."/>
            <person name="Martin F."/>
            <person name="Kauserud H."/>
        </authorList>
    </citation>
    <scope>NUCLEOTIDE SEQUENCE</scope>
    <source>
        <strain evidence="2">CBHHK182m</strain>
    </source>
</reference>
<accession>A0AAD7NM79</accession>
<name>A0AAD7NM79_9AGAR</name>
<dbReference type="AlphaFoldDB" id="A0AAD7NM79"/>
<comment type="caution">
    <text evidence="2">The sequence shown here is derived from an EMBL/GenBank/DDBJ whole genome shotgun (WGS) entry which is preliminary data.</text>
</comment>
<keyword evidence="3" id="KW-1185">Reference proteome</keyword>
<evidence type="ECO:0000313" key="3">
    <source>
        <dbReference type="Proteomes" id="UP001215598"/>
    </source>
</evidence>
<feature type="region of interest" description="Disordered" evidence="1">
    <location>
        <begin position="146"/>
        <end position="169"/>
    </location>
</feature>